<feature type="transmembrane region" description="Helical" evidence="1">
    <location>
        <begin position="37"/>
        <end position="59"/>
    </location>
</feature>
<keyword evidence="1" id="KW-0812">Transmembrane</keyword>
<feature type="chain" id="PRO_5014643345" description="Secreted protein" evidence="2">
    <location>
        <begin position="18"/>
        <end position="90"/>
    </location>
</feature>
<evidence type="ECO:0000256" key="1">
    <source>
        <dbReference type="SAM" id="Phobius"/>
    </source>
</evidence>
<accession>A0A2M4DMR5</accession>
<sequence length="90" mass="8652">MAVVVVVAMFVLTGCVALAAGAVSTGMATLVAATRDFWSIIWASGSPAAVVAAAVVTVAPPTSPAVSERAAAAVVGPVATVLISCPPVCS</sequence>
<evidence type="ECO:0000313" key="3">
    <source>
        <dbReference type="EMBL" id="MBW78428.1"/>
    </source>
</evidence>
<proteinExistence type="predicted"/>
<evidence type="ECO:0000256" key="2">
    <source>
        <dbReference type="SAM" id="SignalP"/>
    </source>
</evidence>
<keyword evidence="1" id="KW-0472">Membrane</keyword>
<dbReference type="EMBL" id="GGFL01014250">
    <property type="protein sequence ID" value="MBW78428.1"/>
    <property type="molecule type" value="Transcribed_RNA"/>
</dbReference>
<dbReference type="AlphaFoldDB" id="A0A2M4DMR5"/>
<keyword evidence="1" id="KW-1133">Transmembrane helix</keyword>
<feature type="signal peptide" evidence="2">
    <location>
        <begin position="1"/>
        <end position="17"/>
    </location>
</feature>
<reference evidence="3" key="1">
    <citation type="submission" date="2018-01" db="EMBL/GenBank/DDBJ databases">
        <title>An insight into the sialome of Amazonian anophelines.</title>
        <authorList>
            <person name="Ribeiro J.M."/>
            <person name="Scarpassa V."/>
            <person name="Calvo E."/>
        </authorList>
    </citation>
    <scope>NUCLEOTIDE SEQUENCE</scope>
</reference>
<organism evidence="3">
    <name type="scientific">Anopheles darlingi</name>
    <name type="common">Mosquito</name>
    <dbReference type="NCBI Taxonomy" id="43151"/>
    <lineage>
        <taxon>Eukaryota</taxon>
        <taxon>Metazoa</taxon>
        <taxon>Ecdysozoa</taxon>
        <taxon>Arthropoda</taxon>
        <taxon>Hexapoda</taxon>
        <taxon>Insecta</taxon>
        <taxon>Pterygota</taxon>
        <taxon>Neoptera</taxon>
        <taxon>Endopterygota</taxon>
        <taxon>Diptera</taxon>
        <taxon>Nematocera</taxon>
        <taxon>Culicoidea</taxon>
        <taxon>Culicidae</taxon>
        <taxon>Anophelinae</taxon>
        <taxon>Anopheles</taxon>
    </lineage>
</organism>
<name>A0A2M4DMR5_ANODA</name>
<protein>
    <recommendedName>
        <fullName evidence="4">Secreted protein</fullName>
    </recommendedName>
</protein>
<keyword evidence="2" id="KW-0732">Signal</keyword>
<evidence type="ECO:0008006" key="4">
    <source>
        <dbReference type="Google" id="ProtNLM"/>
    </source>
</evidence>